<sequence length="430" mass="48135">MSGSSDVIEFPSAVKEWKALAKKNKLENASIHHKACDSASKISEEQYLLLRSFWVEAPADNENPGTWGIKATQEAAHWLNNEDDWKKYLESLAMSSKTTPAPRLGSFSYVSLARSQVTRLPEEYGEEDEDKNVSFSPISSRLRSSDPKPAPDGEDRPDSPAEDAARRMGISQTPPNMSSDEDIENAYFKKGASSKDGSGGDLTKRLEGIALGKESVDHTTGKSPAISIVKMSPNSSRKAFPKVEDEQIVNGFLIAFLATICMYHPKVNLEWSPVRKAFKFGKVDIPASGQKTFLFEARTDGHLSQPFLKDTNVRSAMIVEVKPTFRGYSNRVIYQATAQMAAWIYNEPDKPGSKQPFRRAMILQERQEIRLVIAKYDQKYVDYLHDQTVTDLSLLEMHELGAWDIRTKRDMEGFGVILLALALQNGELVY</sequence>
<dbReference type="VEuPathDB" id="FungiDB:MCYG_05799"/>
<dbReference type="OrthoDB" id="4170444at2759"/>
<feature type="compositionally biased region" description="Basic and acidic residues" evidence="1">
    <location>
        <begin position="143"/>
        <end position="166"/>
    </location>
</feature>
<dbReference type="eggNOG" id="ENOG502R0Q7">
    <property type="taxonomic scope" value="Eukaryota"/>
</dbReference>
<reference evidence="3" key="1">
    <citation type="journal article" date="2012" name="MBio">
        <title>Comparative genome analysis of Trichophyton rubrum and related dermatophytes reveals candidate genes involved in infection.</title>
        <authorList>
            <person name="Martinez D.A."/>
            <person name="Oliver B.G."/>
            <person name="Graeser Y."/>
            <person name="Goldberg J.M."/>
            <person name="Li W."/>
            <person name="Martinez-Rossi N.M."/>
            <person name="Monod M."/>
            <person name="Shelest E."/>
            <person name="Barton R.C."/>
            <person name="Birch E."/>
            <person name="Brakhage A.A."/>
            <person name="Chen Z."/>
            <person name="Gurr S.J."/>
            <person name="Heiman D."/>
            <person name="Heitman J."/>
            <person name="Kosti I."/>
            <person name="Rossi A."/>
            <person name="Saif S."/>
            <person name="Samalova M."/>
            <person name="Saunders C.W."/>
            <person name="Shea T."/>
            <person name="Summerbell R.C."/>
            <person name="Xu J."/>
            <person name="Young S."/>
            <person name="Zeng Q."/>
            <person name="Birren B.W."/>
            <person name="Cuomo C.A."/>
            <person name="White T.C."/>
        </authorList>
    </citation>
    <scope>NUCLEOTIDE SEQUENCE [LARGE SCALE GENOMIC DNA]</scope>
    <source>
        <strain evidence="3">ATCC MYA-4605 / CBS 113480</strain>
    </source>
</reference>
<dbReference type="OMA" id="WYYGQLI"/>
<dbReference type="HOGENOM" id="CLU_046151_0_0_1"/>
<proteinExistence type="predicted"/>
<dbReference type="RefSeq" id="XP_002845930.1">
    <property type="nucleotide sequence ID" value="XM_002845884.1"/>
</dbReference>
<accession>C5FSX7</accession>
<dbReference type="GeneID" id="9224230"/>
<evidence type="ECO:0000313" key="2">
    <source>
        <dbReference type="EMBL" id="EEQ32980.1"/>
    </source>
</evidence>
<dbReference type="Proteomes" id="UP000002035">
    <property type="component" value="Unassembled WGS sequence"/>
</dbReference>
<evidence type="ECO:0000313" key="3">
    <source>
        <dbReference type="Proteomes" id="UP000002035"/>
    </source>
</evidence>
<name>C5FSX7_ARTOC</name>
<dbReference type="AlphaFoldDB" id="C5FSX7"/>
<dbReference type="STRING" id="554155.C5FSX7"/>
<gene>
    <name evidence="2" type="ORF">MCYG_05799</name>
</gene>
<organism evidence="2 3">
    <name type="scientific">Arthroderma otae (strain ATCC MYA-4605 / CBS 113480)</name>
    <name type="common">Microsporum canis</name>
    <dbReference type="NCBI Taxonomy" id="554155"/>
    <lineage>
        <taxon>Eukaryota</taxon>
        <taxon>Fungi</taxon>
        <taxon>Dikarya</taxon>
        <taxon>Ascomycota</taxon>
        <taxon>Pezizomycotina</taxon>
        <taxon>Eurotiomycetes</taxon>
        <taxon>Eurotiomycetidae</taxon>
        <taxon>Onygenales</taxon>
        <taxon>Arthrodermataceae</taxon>
        <taxon>Microsporum</taxon>
    </lineage>
</organism>
<evidence type="ECO:0000256" key="1">
    <source>
        <dbReference type="SAM" id="MobiDB-lite"/>
    </source>
</evidence>
<keyword evidence="3" id="KW-1185">Reference proteome</keyword>
<protein>
    <submittedName>
        <fullName evidence="2">Uncharacterized protein</fullName>
    </submittedName>
</protein>
<feature type="region of interest" description="Disordered" evidence="1">
    <location>
        <begin position="120"/>
        <end position="181"/>
    </location>
</feature>
<dbReference type="EMBL" id="DS995705">
    <property type="protein sequence ID" value="EEQ32980.1"/>
    <property type="molecule type" value="Genomic_DNA"/>
</dbReference>